<comment type="subcellular location">
    <subcellularLocation>
        <location evidence="6">Secreted</location>
    </subcellularLocation>
</comment>
<comment type="subunit">
    <text evidence="6">Homopentamer. Pentaxin (or pentraxin) have a discoid arrangement of 5 non-covalently bound subunits.</text>
</comment>
<keyword evidence="4" id="KW-0325">Glycoprotein</keyword>
<accession>A0A9X0CPH9</accession>
<organism evidence="8 9">
    <name type="scientific">Desmophyllum pertusum</name>
    <dbReference type="NCBI Taxonomy" id="174260"/>
    <lineage>
        <taxon>Eukaryota</taxon>
        <taxon>Metazoa</taxon>
        <taxon>Cnidaria</taxon>
        <taxon>Anthozoa</taxon>
        <taxon>Hexacorallia</taxon>
        <taxon>Scleractinia</taxon>
        <taxon>Caryophylliina</taxon>
        <taxon>Caryophylliidae</taxon>
        <taxon>Desmophyllum</taxon>
    </lineage>
</organism>
<dbReference type="SUPFAM" id="SSF49899">
    <property type="entry name" value="Concanavalin A-like lectins/glucanases"/>
    <property type="match status" value="1"/>
</dbReference>
<evidence type="ECO:0000313" key="9">
    <source>
        <dbReference type="Proteomes" id="UP001163046"/>
    </source>
</evidence>
<dbReference type="InterPro" id="IPR013320">
    <property type="entry name" value="ConA-like_dom_sf"/>
</dbReference>
<reference evidence="8" key="1">
    <citation type="submission" date="2023-01" db="EMBL/GenBank/DDBJ databases">
        <title>Genome assembly of the deep-sea coral Lophelia pertusa.</title>
        <authorList>
            <person name="Herrera S."/>
            <person name="Cordes E."/>
        </authorList>
    </citation>
    <scope>NUCLEOTIDE SEQUENCE</scope>
    <source>
        <strain evidence="8">USNM1676648</strain>
        <tissue evidence="8">Polyp</tissue>
    </source>
</reference>
<evidence type="ECO:0000256" key="3">
    <source>
        <dbReference type="ARBA" id="ARBA00023157"/>
    </source>
</evidence>
<keyword evidence="1 6" id="KW-0479">Metal-binding</keyword>
<feature type="signal peptide" evidence="6">
    <location>
        <begin position="1"/>
        <end position="20"/>
    </location>
</feature>
<comment type="cofactor">
    <cofactor evidence="6">
        <name>Ca(2+)</name>
        <dbReference type="ChEBI" id="CHEBI:29108"/>
    </cofactor>
    <text evidence="6">Binds 2 calcium ions per subunit.</text>
</comment>
<dbReference type="AlphaFoldDB" id="A0A9X0CPH9"/>
<dbReference type="GO" id="GO:0046872">
    <property type="term" value="F:metal ion binding"/>
    <property type="evidence" value="ECO:0007669"/>
    <property type="project" value="UniProtKB-KW"/>
</dbReference>
<feature type="chain" id="PRO_5041012437" description="Pentraxin family member" evidence="6">
    <location>
        <begin position="21"/>
        <end position="158"/>
    </location>
</feature>
<keyword evidence="3" id="KW-1015">Disulfide bond</keyword>
<keyword evidence="2 6" id="KW-0106">Calcium</keyword>
<dbReference type="Pfam" id="PF00354">
    <property type="entry name" value="Pentaxin"/>
    <property type="match status" value="1"/>
</dbReference>
<dbReference type="PROSITE" id="PS00289">
    <property type="entry name" value="PTX_1"/>
    <property type="match status" value="1"/>
</dbReference>
<evidence type="ECO:0000256" key="5">
    <source>
        <dbReference type="PROSITE-ProRule" id="PRU01172"/>
    </source>
</evidence>
<dbReference type="PANTHER" id="PTHR19277:SF125">
    <property type="entry name" value="B6"/>
    <property type="match status" value="1"/>
</dbReference>
<dbReference type="OrthoDB" id="547680at2759"/>
<dbReference type="PROSITE" id="PS51828">
    <property type="entry name" value="PTX_2"/>
    <property type="match status" value="1"/>
</dbReference>
<evidence type="ECO:0000256" key="6">
    <source>
        <dbReference type="RuleBase" id="RU362112"/>
    </source>
</evidence>
<sequence>MITSAHTATLFLEWIMSSLCTTPVLRVLILGTSRDAAVGLDDDAEWHHICVTWSSTNGDYEFFKDGVSVGSGSGFNSGGHITSGGTTVIGQDQDEVGGGFDSTQAFVGDLTQVSVWGAVLSASDIQAQASTCHISQGSVNWWSQFKDNVHGGVVIVEP</sequence>
<dbReference type="Gene3D" id="2.60.120.200">
    <property type="match status" value="1"/>
</dbReference>
<dbReference type="EMBL" id="MU827302">
    <property type="protein sequence ID" value="KAJ7365594.1"/>
    <property type="molecule type" value="Genomic_DNA"/>
</dbReference>
<name>A0A9X0CPH9_9CNID</name>
<evidence type="ECO:0000256" key="4">
    <source>
        <dbReference type="ARBA" id="ARBA00023180"/>
    </source>
</evidence>
<keyword evidence="6" id="KW-0732">Signal</keyword>
<evidence type="ECO:0000256" key="1">
    <source>
        <dbReference type="ARBA" id="ARBA00022723"/>
    </source>
</evidence>
<evidence type="ECO:0000256" key="2">
    <source>
        <dbReference type="ARBA" id="ARBA00022837"/>
    </source>
</evidence>
<evidence type="ECO:0000259" key="7">
    <source>
        <dbReference type="PROSITE" id="PS51828"/>
    </source>
</evidence>
<comment type="caution">
    <text evidence="5">Lacks conserved residue(s) required for the propagation of feature annotation.</text>
</comment>
<dbReference type="Proteomes" id="UP001163046">
    <property type="component" value="Unassembled WGS sequence"/>
</dbReference>
<evidence type="ECO:0000313" key="8">
    <source>
        <dbReference type="EMBL" id="KAJ7365594.1"/>
    </source>
</evidence>
<protein>
    <recommendedName>
        <fullName evidence="6">Pentraxin family member</fullName>
    </recommendedName>
</protein>
<dbReference type="PRINTS" id="PR00895">
    <property type="entry name" value="PENTAXIN"/>
</dbReference>
<dbReference type="PANTHER" id="PTHR19277">
    <property type="entry name" value="PENTRAXIN"/>
    <property type="match status" value="1"/>
</dbReference>
<dbReference type="GO" id="GO:0005576">
    <property type="term" value="C:extracellular region"/>
    <property type="evidence" value="ECO:0007669"/>
    <property type="project" value="UniProtKB-SubCell"/>
</dbReference>
<feature type="domain" description="Pentraxin (PTX)" evidence="7">
    <location>
        <begin position="1"/>
        <end position="158"/>
    </location>
</feature>
<gene>
    <name evidence="8" type="primary">NPTX1_1</name>
    <name evidence="8" type="ORF">OS493_002296</name>
</gene>
<proteinExistence type="inferred from homology"/>
<dbReference type="SMART" id="SM00159">
    <property type="entry name" value="PTX"/>
    <property type="match status" value="1"/>
</dbReference>
<dbReference type="InterPro" id="IPR051360">
    <property type="entry name" value="Neuronal_Pentraxin_Related"/>
</dbReference>
<keyword evidence="9" id="KW-1185">Reference proteome</keyword>
<dbReference type="InterPro" id="IPR001759">
    <property type="entry name" value="PTX_dom"/>
</dbReference>
<comment type="caution">
    <text evidence="8">The sequence shown here is derived from an EMBL/GenBank/DDBJ whole genome shotgun (WGS) entry which is preliminary data.</text>
</comment>
<dbReference type="InterPro" id="IPR030476">
    <property type="entry name" value="Pentaxin_CS"/>
</dbReference>
<comment type="similarity">
    <text evidence="6">Belongs to the pentraxin family.</text>
</comment>